<keyword evidence="4" id="KW-0949">S-adenosyl-L-methionine</keyword>
<dbReference type="AlphaFoldDB" id="A0A6G9ZAU6"/>
<evidence type="ECO:0000256" key="3">
    <source>
        <dbReference type="ARBA" id="ARBA00022688"/>
    </source>
</evidence>
<dbReference type="EMBL" id="CP046173">
    <property type="protein sequence ID" value="QIS22133.1"/>
    <property type="molecule type" value="Genomic_DNA"/>
</dbReference>
<evidence type="ECO:0000256" key="2">
    <source>
        <dbReference type="ARBA" id="ARBA00022679"/>
    </source>
</evidence>
<protein>
    <submittedName>
        <fullName evidence="6">3-demethylubiquinone-9 3-O-methyltransferase</fullName>
    </submittedName>
</protein>
<evidence type="ECO:0000313" key="6">
    <source>
        <dbReference type="EMBL" id="QIS22133.1"/>
    </source>
</evidence>
<evidence type="ECO:0000256" key="4">
    <source>
        <dbReference type="ARBA" id="ARBA00022691"/>
    </source>
</evidence>
<sequence>MAVDNEVYNEPGAWWDDRHPFGLLMAYTPARFGYFKGLLTGLLGLELEELRVLDVGCGGGVLAEAFAGAGCAVTGVDPSQPSLDAARAHARDSGRAIRYQPASAEELPFPDASFDVVYCCDVLEHVSDLNAAIGEAARVLKPGGYYLYDTINRTLRSKLIMIKMAQEWPGFRFVPADLHDWNKFIKPSELLETFRRNGLDNLDLVGLGPGRGPFETFKLLRRRARGEITYGELGRQLDLKVVSDISVMYAGYAQKS</sequence>
<evidence type="ECO:0000313" key="7">
    <source>
        <dbReference type="Proteomes" id="UP000500953"/>
    </source>
</evidence>
<dbReference type="PANTHER" id="PTHR43464:SF19">
    <property type="entry name" value="UBIQUINONE BIOSYNTHESIS O-METHYLTRANSFERASE, MITOCHONDRIAL"/>
    <property type="match status" value="1"/>
</dbReference>
<feature type="domain" description="Methyltransferase type 11" evidence="5">
    <location>
        <begin position="53"/>
        <end position="147"/>
    </location>
</feature>
<dbReference type="NCBIfam" id="TIGR01983">
    <property type="entry name" value="UbiG"/>
    <property type="match status" value="1"/>
</dbReference>
<dbReference type="GO" id="GO:0032259">
    <property type="term" value="P:methylation"/>
    <property type="evidence" value="ECO:0007669"/>
    <property type="project" value="UniProtKB-KW"/>
</dbReference>
<dbReference type="RefSeq" id="WP_167489562.1">
    <property type="nucleotide sequence ID" value="NZ_CP046173.1"/>
</dbReference>
<keyword evidence="3" id="KW-0831">Ubiquinone biosynthesis</keyword>
<dbReference type="GO" id="GO:0010420">
    <property type="term" value="F:polyprenyldihydroxybenzoate methyltransferase activity"/>
    <property type="evidence" value="ECO:0007669"/>
    <property type="project" value="InterPro"/>
</dbReference>
<dbReference type="GO" id="GO:0061542">
    <property type="term" value="F:3-demethylubiquinol 3-O-methyltransferase activity"/>
    <property type="evidence" value="ECO:0007669"/>
    <property type="project" value="InterPro"/>
</dbReference>
<reference evidence="6 7" key="1">
    <citation type="journal article" date="2019" name="ACS Chem. Biol.">
        <title>Identification and Mobilization of a Cryptic Antibiotic Biosynthesis Gene Locus from a Human-Pathogenic Nocardia Isolate.</title>
        <authorList>
            <person name="Herisse M."/>
            <person name="Ishida K."/>
            <person name="Porter J.L."/>
            <person name="Howden B."/>
            <person name="Hertweck C."/>
            <person name="Stinear T.P."/>
            <person name="Pidot S.J."/>
        </authorList>
    </citation>
    <scope>NUCLEOTIDE SEQUENCE [LARGE SCALE GENOMIC DNA]</scope>
    <source>
        <strain evidence="6 7">AUSMDU00012715</strain>
    </source>
</reference>
<dbReference type="Pfam" id="PF08241">
    <property type="entry name" value="Methyltransf_11"/>
    <property type="match status" value="1"/>
</dbReference>
<accession>A0A6G9ZAU6</accession>
<dbReference type="InterPro" id="IPR013216">
    <property type="entry name" value="Methyltransf_11"/>
</dbReference>
<dbReference type="InterPro" id="IPR029063">
    <property type="entry name" value="SAM-dependent_MTases_sf"/>
</dbReference>
<keyword evidence="6" id="KW-0830">Ubiquinone</keyword>
<organism evidence="6 7">
    <name type="scientific">Nocardia terpenica</name>
    <dbReference type="NCBI Taxonomy" id="455432"/>
    <lineage>
        <taxon>Bacteria</taxon>
        <taxon>Bacillati</taxon>
        <taxon>Actinomycetota</taxon>
        <taxon>Actinomycetes</taxon>
        <taxon>Mycobacteriales</taxon>
        <taxon>Nocardiaceae</taxon>
        <taxon>Nocardia</taxon>
    </lineage>
</organism>
<dbReference type="Proteomes" id="UP000500953">
    <property type="component" value="Chromosome"/>
</dbReference>
<gene>
    <name evidence="6" type="primary">ubiG</name>
    <name evidence="6" type="ORF">F6W96_31100</name>
</gene>
<keyword evidence="1 6" id="KW-0489">Methyltransferase</keyword>
<evidence type="ECO:0000259" key="5">
    <source>
        <dbReference type="Pfam" id="PF08241"/>
    </source>
</evidence>
<dbReference type="Gene3D" id="3.40.50.150">
    <property type="entry name" value="Vaccinia Virus protein VP39"/>
    <property type="match status" value="1"/>
</dbReference>
<dbReference type="PANTHER" id="PTHR43464">
    <property type="entry name" value="METHYLTRANSFERASE"/>
    <property type="match status" value="1"/>
</dbReference>
<dbReference type="SUPFAM" id="SSF53335">
    <property type="entry name" value="S-adenosyl-L-methionine-dependent methyltransferases"/>
    <property type="match status" value="1"/>
</dbReference>
<evidence type="ECO:0000256" key="1">
    <source>
        <dbReference type="ARBA" id="ARBA00022603"/>
    </source>
</evidence>
<name>A0A6G9ZAU6_9NOCA</name>
<dbReference type="CDD" id="cd02440">
    <property type="entry name" value="AdoMet_MTases"/>
    <property type="match status" value="1"/>
</dbReference>
<keyword evidence="2 6" id="KW-0808">Transferase</keyword>
<proteinExistence type="predicted"/>
<dbReference type="InterPro" id="IPR010233">
    <property type="entry name" value="UbiG_MeTrfase"/>
</dbReference>